<name>A0A218KRX0_9EURY</name>
<evidence type="ECO:0000313" key="1">
    <source>
        <dbReference type="EMBL" id="AQM75285.1"/>
    </source>
</evidence>
<geneLocation type="plasmid" evidence="1">
    <name>pR1SE</name>
</geneLocation>
<dbReference type="RefSeq" id="WP_176580079.1">
    <property type="nucleotide sequence ID" value="NZ_KX687704.1"/>
</dbReference>
<dbReference type="AlphaFoldDB" id="A0A218KRX0"/>
<proteinExistence type="predicted"/>
<reference evidence="1" key="1">
    <citation type="journal article" date="2017" name="Nat. Microbiol.">
        <title>A plasmid from an Antarctic haloarchaeon uses specialized membrane vesicles to disseminate and infect plasmid-free cells.</title>
        <authorList>
            <person name="Erdmann S."/>
            <person name="Tschitschko B."/>
            <person name="Zhong L."/>
            <person name="Raftery M.J."/>
            <person name="Cavicchioli R."/>
        </authorList>
    </citation>
    <scope>NUCLEOTIDE SEQUENCE</scope>
    <source>
        <strain evidence="1">R1S1</strain>
        <plasmid evidence="1">pR1SE</plasmid>
    </source>
</reference>
<sequence>MSTSNTPESIDLDELSSSGLESNLEWLRKTLQRRVKHIQDDELKRRAVRWIQQSLQVPASTVSDYIDHQLSEMEAEYRMYDHDRVENGEDAFPDACEGCPHYGGGCPIITWRSPQEELYRIAESATDGTTFKREIRGLATLHDCHRIPTWITQWETRYEGLVEEGWDIYLSIEIDVGLMDSPGAEMKVDLSEDDDGGGY</sequence>
<keyword evidence="1" id="KW-0614">Plasmid</keyword>
<protein>
    <submittedName>
        <fullName evidence="1">Glucosamine-6-phosphate deaminase-like protein</fullName>
    </submittedName>
</protein>
<organism evidence="1">
    <name type="scientific">Halorubrum lacusprofundi</name>
    <dbReference type="NCBI Taxonomy" id="2247"/>
    <lineage>
        <taxon>Archaea</taxon>
        <taxon>Methanobacteriati</taxon>
        <taxon>Methanobacteriota</taxon>
        <taxon>Stenosarchaea group</taxon>
        <taxon>Halobacteria</taxon>
        <taxon>Halobacteriales</taxon>
        <taxon>Haloferacaceae</taxon>
        <taxon>Halorubrum</taxon>
    </lineage>
</organism>
<accession>A0A218KRX0</accession>
<dbReference type="EMBL" id="KX687704">
    <property type="protein sequence ID" value="AQM75285.1"/>
    <property type="molecule type" value="Genomic_DNA"/>
</dbReference>